<dbReference type="Proteomes" id="UP001171916">
    <property type="component" value="Unassembled WGS sequence"/>
</dbReference>
<dbReference type="EC" id="2.4.2.3" evidence="1"/>
<sequence length="284" mass="31324">MKRIPESELILNEDGSIYHLHLLPDQIGDLIFTVGDPDRVSQVSKHFDSIDFQTSKREFVTHTGRIGKRTVSAMSTGMGTDNIEIFMTELDALVNIDLENRVVKENSKKLQIVRLGTSGALHQDIPIRSLLISEKAIGLDTLMNFYPETGADQSLALALRNELGLNFSPYQAEGSLALSAKAGSEFLRGITLTAPGFYSPQGREVRLSSRVKNFLNKIQAFEYGGQRITNLEMETAGYYALGELLGHEVLSVNAILANRANGTFDSNPAETIDRMIVESLSIFV</sequence>
<gene>
    <name evidence="5" type="ORF">QVH07_13670</name>
</gene>
<dbReference type="PANTHER" id="PTHR43691:SF11">
    <property type="entry name" value="FI09636P-RELATED"/>
    <property type="match status" value="1"/>
</dbReference>
<evidence type="ECO:0000259" key="4">
    <source>
        <dbReference type="Pfam" id="PF01048"/>
    </source>
</evidence>
<evidence type="ECO:0000256" key="3">
    <source>
        <dbReference type="ARBA" id="ARBA00048447"/>
    </source>
</evidence>
<dbReference type="Gene3D" id="3.40.50.1580">
    <property type="entry name" value="Nucleoside phosphorylase domain"/>
    <property type="match status" value="1"/>
</dbReference>
<reference evidence="5" key="1">
    <citation type="submission" date="2023-06" db="EMBL/GenBank/DDBJ databases">
        <title>Robiginitalea aurantiacus sp. nov. and Algoriphagus sediminis sp. nov., isolated from coastal sediment.</title>
        <authorList>
            <person name="Zhou Z.Y."/>
            <person name="An J."/>
            <person name="Jia Y.W."/>
            <person name="Du Z.J."/>
        </authorList>
    </citation>
    <scope>NUCLEOTIDE SEQUENCE</scope>
    <source>
        <strain evidence="5">C2-7</strain>
    </source>
</reference>
<dbReference type="Pfam" id="PF01048">
    <property type="entry name" value="PNP_UDP_1"/>
    <property type="match status" value="1"/>
</dbReference>
<keyword evidence="6" id="KW-1185">Reference proteome</keyword>
<dbReference type="CDD" id="cd00436">
    <property type="entry name" value="UP_TbUP-like"/>
    <property type="match status" value="1"/>
</dbReference>
<dbReference type="RefSeq" id="WP_290001292.1">
    <property type="nucleotide sequence ID" value="NZ_JAUEPH010000006.1"/>
</dbReference>
<name>A0ABT7YFA2_9BACT</name>
<dbReference type="SUPFAM" id="SSF53167">
    <property type="entry name" value="Purine and uridine phosphorylases"/>
    <property type="match status" value="1"/>
</dbReference>
<comment type="caution">
    <text evidence="5">The sequence shown here is derived from an EMBL/GenBank/DDBJ whole genome shotgun (WGS) entry which is preliminary data.</text>
</comment>
<dbReference type="PANTHER" id="PTHR43691">
    <property type="entry name" value="URIDINE PHOSPHORYLASE"/>
    <property type="match status" value="1"/>
</dbReference>
<evidence type="ECO:0000313" key="5">
    <source>
        <dbReference type="EMBL" id="MDN3205207.1"/>
    </source>
</evidence>
<protein>
    <recommendedName>
        <fullName evidence="2">Uridine phosphorylase</fullName>
        <ecNumber evidence="1">2.4.2.3</ecNumber>
    </recommendedName>
</protein>
<evidence type="ECO:0000256" key="1">
    <source>
        <dbReference type="ARBA" id="ARBA00011888"/>
    </source>
</evidence>
<comment type="catalytic activity">
    <reaction evidence="3">
        <text>uridine + phosphate = alpha-D-ribose 1-phosphate + uracil</text>
        <dbReference type="Rhea" id="RHEA:24388"/>
        <dbReference type="ChEBI" id="CHEBI:16704"/>
        <dbReference type="ChEBI" id="CHEBI:17568"/>
        <dbReference type="ChEBI" id="CHEBI:43474"/>
        <dbReference type="ChEBI" id="CHEBI:57720"/>
        <dbReference type="EC" id="2.4.2.3"/>
    </reaction>
</comment>
<feature type="domain" description="Nucleoside phosphorylase" evidence="4">
    <location>
        <begin position="30"/>
        <end position="263"/>
    </location>
</feature>
<dbReference type="InterPro" id="IPR035994">
    <property type="entry name" value="Nucleoside_phosphorylase_sf"/>
</dbReference>
<accession>A0ABT7YFA2</accession>
<evidence type="ECO:0000313" key="6">
    <source>
        <dbReference type="Proteomes" id="UP001171916"/>
    </source>
</evidence>
<dbReference type="InterPro" id="IPR000845">
    <property type="entry name" value="Nucleoside_phosphorylase_d"/>
</dbReference>
<dbReference type="EMBL" id="JAUEPH010000006">
    <property type="protein sequence ID" value="MDN3205207.1"/>
    <property type="molecule type" value="Genomic_DNA"/>
</dbReference>
<evidence type="ECO:0000256" key="2">
    <source>
        <dbReference type="ARBA" id="ARBA00021980"/>
    </source>
</evidence>
<organism evidence="5 6">
    <name type="scientific">Algoriphagus sediminis</name>
    <dbReference type="NCBI Taxonomy" id="3057113"/>
    <lineage>
        <taxon>Bacteria</taxon>
        <taxon>Pseudomonadati</taxon>
        <taxon>Bacteroidota</taxon>
        <taxon>Cytophagia</taxon>
        <taxon>Cytophagales</taxon>
        <taxon>Cyclobacteriaceae</taxon>
        <taxon>Algoriphagus</taxon>
    </lineage>
</organism>
<proteinExistence type="predicted"/>